<organism evidence="7 8">
    <name type="scientific">Butyrivibrio proteoclasticus (strain ATCC 51982 / DSM 14932 / B316)</name>
    <name type="common">Clostridium proteoclasticum</name>
    <dbReference type="NCBI Taxonomy" id="515622"/>
    <lineage>
        <taxon>Bacteria</taxon>
        <taxon>Bacillati</taxon>
        <taxon>Bacillota</taxon>
        <taxon>Clostridia</taxon>
        <taxon>Lachnospirales</taxon>
        <taxon>Lachnospiraceae</taxon>
        <taxon>Butyrivibrio</taxon>
    </lineage>
</organism>
<dbReference type="Pfam" id="PF00704">
    <property type="entry name" value="Glyco_hydro_18"/>
    <property type="match status" value="1"/>
</dbReference>
<proteinExistence type="inferred from homology"/>
<dbReference type="Gene3D" id="2.30.30.40">
    <property type="entry name" value="SH3 Domains"/>
    <property type="match status" value="1"/>
</dbReference>
<dbReference type="InterPro" id="IPR001579">
    <property type="entry name" value="Glyco_hydro_18_chit_AS"/>
</dbReference>
<evidence type="ECO:0000256" key="4">
    <source>
        <dbReference type="RuleBase" id="RU004453"/>
    </source>
</evidence>
<dbReference type="Gene3D" id="3.20.20.80">
    <property type="entry name" value="Glycosidases"/>
    <property type="match status" value="1"/>
</dbReference>
<accession>E0RXI1</accession>
<dbReference type="RefSeq" id="WP_013279676.1">
    <property type="nucleotide sequence ID" value="NC_014387.1"/>
</dbReference>
<evidence type="ECO:0000256" key="2">
    <source>
        <dbReference type="ARBA" id="ARBA00023295"/>
    </source>
</evidence>
<dbReference type="eggNOG" id="COG3858">
    <property type="taxonomic scope" value="Bacteria"/>
</dbReference>
<dbReference type="InterPro" id="IPR017853">
    <property type="entry name" value="GH"/>
</dbReference>
<dbReference type="Proteomes" id="UP000001299">
    <property type="component" value="Chromosome 1"/>
</dbReference>
<sequence>MKKKVIPAIIIIALILVIGGIYAAQIAYQHYSYSDERADLNNYFDISSDTDVAIILGNERIEERARLLDGHYYMDFASVQKYLNDRFYYGEADNSLFYTTASKVIIAEVGSTTWTDSTGTSEDVGYVIARTEGEELYVALDYVKKYTNFFYEGFTEPNHMQLTTSWDDEKIASINKDTQLRLRGGVKSEILIDLAKGDTVTVLEELENWTKVKSSDSYIGYVENKRLSDITTKSPIPVTDYVEEEYTSLNRGHKINLGFHNIGGVAGNDTFSSVVAGAKSLNVISPTWFKLNSNDGDVTSIASASYVRAAHDKGLEVWALFDNFTGTGDFSTTEFLSRYKSRQNAIDQLMALATEMGVDGINLDFETIDYEDGQSYVEFVRELSIACRANGLVYSIDDYVPMHFNDHYNLREQGIVADYVIIMGYDEHYAGSAEAGSVASLSYVENGLINTTAKVDPSKVINAVPFYTRIWHTSGGALSSEAVSMQTAKDYISNHSIELTWDVEAGQNYGEFTSSEGTFNQIWMEDATSIGQKIDSMRAQNIAGIAEWSLGMETPDVWDVIAGYIEE</sequence>
<evidence type="ECO:0000259" key="6">
    <source>
        <dbReference type="PROSITE" id="PS51910"/>
    </source>
</evidence>
<dbReference type="EMBL" id="CP001810">
    <property type="protein sequence ID" value="ADL33019.1"/>
    <property type="molecule type" value="Genomic_DNA"/>
</dbReference>
<dbReference type="Gene3D" id="3.10.50.10">
    <property type="match status" value="1"/>
</dbReference>
<dbReference type="InterPro" id="IPR029070">
    <property type="entry name" value="Chitinase_insertion_sf"/>
</dbReference>
<evidence type="ECO:0000313" key="8">
    <source>
        <dbReference type="Proteomes" id="UP000001299"/>
    </source>
</evidence>
<dbReference type="GO" id="GO:0008843">
    <property type="term" value="F:endochitinase activity"/>
    <property type="evidence" value="ECO:0007669"/>
    <property type="project" value="UniProtKB-EC"/>
</dbReference>
<dbReference type="InterPro" id="IPR001223">
    <property type="entry name" value="Glyco_hydro18_cat"/>
</dbReference>
<protein>
    <submittedName>
        <fullName evidence="7">Chitinase Chi18A</fullName>
        <ecNumber evidence="7">3.2.1.14</ecNumber>
    </submittedName>
</protein>
<dbReference type="SUPFAM" id="SSF51445">
    <property type="entry name" value="(Trans)glycosidases"/>
    <property type="match status" value="1"/>
</dbReference>
<dbReference type="SMART" id="SM00636">
    <property type="entry name" value="Glyco_18"/>
    <property type="match status" value="1"/>
</dbReference>
<dbReference type="CAZy" id="GH18">
    <property type="family name" value="Glycoside Hydrolase Family 18"/>
</dbReference>
<dbReference type="EC" id="3.2.1.14" evidence="7"/>
<evidence type="ECO:0000259" key="5">
    <source>
        <dbReference type="PROSITE" id="PS51781"/>
    </source>
</evidence>
<dbReference type="InterPro" id="IPR011583">
    <property type="entry name" value="Chitinase_II/V-like_cat"/>
</dbReference>
<evidence type="ECO:0000256" key="1">
    <source>
        <dbReference type="ARBA" id="ARBA00022801"/>
    </source>
</evidence>
<feature type="domain" description="GH18" evidence="6">
    <location>
        <begin position="253"/>
        <end position="567"/>
    </location>
</feature>
<keyword evidence="8" id="KW-1185">Reference proteome</keyword>
<dbReference type="PROSITE" id="PS51910">
    <property type="entry name" value="GH18_2"/>
    <property type="match status" value="1"/>
</dbReference>
<dbReference type="KEGG" id="bpb:bpr_I0271"/>
<comment type="similarity">
    <text evidence="4">Belongs to the glycosyl hydrolase 18 family.</text>
</comment>
<dbReference type="GO" id="GO:0008061">
    <property type="term" value="F:chitin binding"/>
    <property type="evidence" value="ECO:0007669"/>
    <property type="project" value="InterPro"/>
</dbReference>
<keyword evidence="2 3" id="KW-0326">Glycosidase</keyword>
<evidence type="ECO:0000313" key="7">
    <source>
        <dbReference type="EMBL" id="ADL33019.1"/>
    </source>
</evidence>
<feature type="domain" description="SH3b" evidence="5">
    <location>
        <begin position="167"/>
        <end position="231"/>
    </location>
</feature>
<dbReference type="GO" id="GO:0005975">
    <property type="term" value="P:carbohydrate metabolic process"/>
    <property type="evidence" value="ECO:0007669"/>
    <property type="project" value="InterPro"/>
</dbReference>
<dbReference type="PROSITE" id="PS51781">
    <property type="entry name" value="SH3B"/>
    <property type="match status" value="1"/>
</dbReference>
<dbReference type="STRING" id="515622.bpr_I0271"/>
<dbReference type="PROSITE" id="PS01095">
    <property type="entry name" value="GH18_1"/>
    <property type="match status" value="1"/>
</dbReference>
<keyword evidence="1 3" id="KW-0378">Hydrolase</keyword>
<evidence type="ECO:0000256" key="3">
    <source>
        <dbReference type="RuleBase" id="RU000489"/>
    </source>
</evidence>
<reference evidence="7 8" key="1">
    <citation type="journal article" date="2010" name="PLoS ONE">
        <title>The glycobiome of the rumen bacterium Butyrivibrio proteoclasticus B316(T) highlights adaptation to a polysaccharide-rich environment.</title>
        <authorList>
            <person name="Kelly W.J."/>
            <person name="Leahy S.C."/>
            <person name="Altermann E."/>
            <person name="Yeoman C.J."/>
            <person name="Dunne J.C."/>
            <person name="Kong Z."/>
            <person name="Pacheco D.M."/>
            <person name="Li D."/>
            <person name="Noel S.J."/>
            <person name="Moon C.D."/>
            <person name="Cookson A.L."/>
            <person name="Attwood G.T."/>
        </authorList>
    </citation>
    <scope>NUCLEOTIDE SEQUENCE [LARGE SCALE GENOMIC DNA]</scope>
    <source>
        <strain evidence="8">ATCC 51982 / DSM 14932 / B316</strain>
    </source>
</reference>
<gene>
    <name evidence="7" type="primary">chi18A</name>
    <name evidence="7" type="ordered locus">bpr_I0271</name>
</gene>
<dbReference type="Pfam" id="PF08239">
    <property type="entry name" value="SH3_3"/>
    <property type="match status" value="1"/>
</dbReference>
<dbReference type="PANTHER" id="PTHR46066:SF2">
    <property type="entry name" value="CHITINASE DOMAIN-CONTAINING PROTEIN 1"/>
    <property type="match status" value="1"/>
</dbReference>
<dbReference type="PANTHER" id="PTHR46066">
    <property type="entry name" value="CHITINASE DOMAIN-CONTAINING PROTEIN 1 FAMILY MEMBER"/>
    <property type="match status" value="1"/>
</dbReference>
<dbReference type="InterPro" id="IPR003646">
    <property type="entry name" value="SH3-like_bac-type"/>
</dbReference>
<dbReference type="AlphaFoldDB" id="E0RXI1"/>
<name>E0RXI1_BUTPB</name>
<dbReference type="HOGENOM" id="CLU_020253_0_0_9"/>